<dbReference type="GO" id="GO:0009267">
    <property type="term" value="P:cellular response to starvation"/>
    <property type="evidence" value="ECO:0007669"/>
    <property type="project" value="InterPro"/>
</dbReference>
<dbReference type="KEGG" id="mvc:MSVAZ_0723"/>
<feature type="transmembrane region" description="Helical" evidence="6">
    <location>
        <begin position="266"/>
        <end position="289"/>
    </location>
</feature>
<feature type="transmembrane region" description="Helical" evidence="6">
    <location>
        <begin position="188"/>
        <end position="209"/>
    </location>
</feature>
<dbReference type="InterPro" id="IPR003706">
    <property type="entry name" value="CstA_N"/>
</dbReference>
<keyword evidence="9" id="KW-1185">Reference proteome</keyword>
<feature type="transmembrane region" description="Helical" evidence="6">
    <location>
        <begin position="164"/>
        <end position="181"/>
    </location>
</feature>
<feature type="domain" description="CstA N-terminal" evidence="7">
    <location>
        <begin position="4"/>
        <end position="143"/>
    </location>
</feature>
<feature type="transmembrane region" description="Helical" evidence="6">
    <location>
        <begin position="445"/>
        <end position="465"/>
    </location>
</feature>
<keyword evidence="2" id="KW-1003">Cell membrane</keyword>
<dbReference type="GeneID" id="24809114"/>
<evidence type="ECO:0000256" key="1">
    <source>
        <dbReference type="ARBA" id="ARBA00004651"/>
    </source>
</evidence>
<feature type="transmembrane region" description="Helical" evidence="6">
    <location>
        <begin position="362"/>
        <end position="379"/>
    </location>
</feature>
<evidence type="ECO:0000256" key="3">
    <source>
        <dbReference type="ARBA" id="ARBA00022692"/>
    </source>
</evidence>
<feature type="transmembrane region" description="Helical" evidence="6">
    <location>
        <begin position="229"/>
        <end position="245"/>
    </location>
</feature>
<dbReference type="EMBL" id="CP009520">
    <property type="protein sequence ID" value="AKB42992.1"/>
    <property type="molecule type" value="Genomic_DNA"/>
</dbReference>
<gene>
    <name evidence="8" type="ORF">MSVAZ_0723</name>
</gene>
<reference evidence="8 9" key="1">
    <citation type="submission" date="2014-07" db="EMBL/GenBank/DDBJ databases">
        <title>Methanogenic archaea and the global carbon cycle.</title>
        <authorList>
            <person name="Henriksen J.R."/>
            <person name="Luke J."/>
            <person name="Reinhart S."/>
            <person name="Benedict M.N."/>
            <person name="Youngblut N.D."/>
            <person name="Metcalf M.E."/>
            <person name="Whitaker R.J."/>
            <person name="Metcalf W.W."/>
        </authorList>
    </citation>
    <scope>NUCLEOTIDE SEQUENCE [LARGE SCALE GENOMIC DNA]</scope>
    <source>
        <strain evidence="8 9">Z-761</strain>
    </source>
</reference>
<keyword evidence="3 6" id="KW-0812">Transmembrane</keyword>
<feature type="transmembrane region" description="Helical" evidence="6">
    <location>
        <begin position="125"/>
        <end position="144"/>
    </location>
</feature>
<dbReference type="RefSeq" id="WP_048118300.1">
    <property type="nucleotide sequence ID" value="NZ_CP009520.1"/>
</dbReference>
<evidence type="ECO:0000256" key="5">
    <source>
        <dbReference type="ARBA" id="ARBA00023136"/>
    </source>
</evidence>
<feature type="transmembrane region" description="Helical" evidence="6">
    <location>
        <begin position="385"/>
        <end position="406"/>
    </location>
</feature>
<comment type="subcellular location">
    <subcellularLocation>
        <location evidence="1">Cell membrane</location>
        <topology evidence="1">Multi-pass membrane protein</topology>
    </subcellularLocation>
</comment>
<dbReference type="AlphaFoldDB" id="A0A0E3Q3Z8"/>
<proteinExistence type="predicted"/>
<accession>A0A0E3Q3Z8</accession>
<dbReference type="HOGENOM" id="CLU_010531_3_1_2"/>
<sequence length="477" mass="51404">MISFLISLIFLILGYLLYGAFVEKVFGADPSRRTPAYTHEDGVDFVPLSWPRIFLIQFLNIAGLGPIYGAILGALYGPAAFLWIVLGSIFAGGVHDYFSGMLSIRHEGKSIAEIVGIYLGRQARIVMIAFSIILLILIGTVFMSGPAGLLASLGFSGLLAKPNFWLAIILLYYFLATVVPIDKIISRIYPLFGAVLLIMALGICSMLLIKGYDIPEITFRSSHPDGLPLWPMLFITIACGAVSGFHSTQSPIMARCLPNEKYGRRVFYGAMITEGVIALIWAAAAMSFFPEGITGLSEVVDAGGAALVVKNVSLGLLGPAGGILAILGVIACPVTSGDTAFRSARLTIADAMSLDQKPIKNRLIIAIPLFAIGFSLTMIDFTIVWRYFAFSNQALATIVLWTSAVYLSNNDKFHWITTIPATFMTAVVTTYILQAPEGFGLPSSITYPAGVICAAAAFGLFATFLRKRSLPLVLHSE</sequence>
<feature type="transmembrane region" description="Helical" evidence="6">
    <location>
        <begin position="53"/>
        <end position="75"/>
    </location>
</feature>
<feature type="transmembrane region" description="Helical" evidence="6">
    <location>
        <begin position="6"/>
        <end position="26"/>
    </location>
</feature>
<dbReference type="InterPro" id="IPR051605">
    <property type="entry name" value="CstA"/>
</dbReference>
<dbReference type="STRING" id="1434123.MSVAZ_0723"/>
<dbReference type="GO" id="GO:0005886">
    <property type="term" value="C:plasma membrane"/>
    <property type="evidence" value="ECO:0007669"/>
    <property type="project" value="UniProtKB-SubCell"/>
</dbReference>
<organism evidence="8 9">
    <name type="scientific">Methanosarcina vacuolata Z-761</name>
    <dbReference type="NCBI Taxonomy" id="1434123"/>
    <lineage>
        <taxon>Archaea</taxon>
        <taxon>Methanobacteriati</taxon>
        <taxon>Methanobacteriota</taxon>
        <taxon>Stenosarchaea group</taxon>
        <taxon>Methanomicrobia</taxon>
        <taxon>Methanosarcinales</taxon>
        <taxon>Methanosarcinaceae</taxon>
        <taxon>Methanosarcina</taxon>
    </lineage>
</organism>
<keyword evidence="5 6" id="KW-0472">Membrane</keyword>
<dbReference type="PANTHER" id="PTHR30252">
    <property type="entry name" value="INNER MEMBRANE PEPTIDE TRANSPORTER"/>
    <property type="match status" value="1"/>
</dbReference>
<evidence type="ECO:0000256" key="4">
    <source>
        <dbReference type="ARBA" id="ARBA00022989"/>
    </source>
</evidence>
<feature type="domain" description="CstA N-terminal" evidence="7">
    <location>
        <begin position="304"/>
        <end position="428"/>
    </location>
</feature>
<keyword evidence="4 6" id="KW-1133">Transmembrane helix</keyword>
<feature type="domain" description="CstA N-terminal" evidence="7">
    <location>
        <begin position="160"/>
        <end position="288"/>
    </location>
</feature>
<evidence type="ECO:0000313" key="9">
    <source>
        <dbReference type="Proteomes" id="UP000033096"/>
    </source>
</evidence>
<evidence type="ECO:0000256" key="2">
    <source>
        <dbReference type="ARBA" id="ARBA00022475"/>
    </source>
</evidence>
<feature type="transmembrane region" description="Helical" evidence="6">
    <location>
        <begin position="320"/>
        <end position="341"/>
    </location>
</feature>
<feature type="transmembrane region" description="Helical" evidence="6">
    <location>
        <begin position="413"/>
        <end position="433"/>
    </location>
</feature>
<dbReference type="Pfam" id="PF02554">
    <property type="entry name" value="CstA"/>
    <property type="match status" value="3"/>
</dbReference>
<evidence type="ECO:0000259" key="7">
    <source>
        <dbReference type="Pfam" id="PF02554"/>
    </source>
</evidence>
<dbReference type="PANTHER" id="PTHR30252:SF4">
    <property type="entry name" value="CARBON STARVATION"/>
    <property type="match status" value="1"/>
</dbReference>
<name>A0A0E3Q3Z8_9EURY</name>
<dbReference type="PATRIC" id="fig|1434123.4.peg.835"/>
<evidence type="ECO:0000256" key="6">
    <source>
        <dbReference type="SAM" id="Phobius"/>
    </source>
</evidence>
<evidence type="ECO:0000313" key="8">
    <source>
        <dbReference type="EMBL" id="AKB42992.1"/>
    </source>
</evidence>
<feature type="transmembrane region" description="Helical" evidence="6">
    <location>
        <begin position="81"/>
        <end position="104"/>
    </location>
</feature>
<protein>
    <submittedName>
        <fullName evidence="8">Carbon starvation protein A</fullName>
    </submittedName>
</protein>
<dbReference type="Proteomes" id="UP000033096">
    <property type="component" value="Chromosome"/>
</dbReference>